<comment type="caution">
    <text evidence="2">The sequence shown here is derived from an EMBL/GenBank/DDBJ whole genome shotgun (WGS) entry which is preliminary data.</text>
</comment>
<dbReference type="Proteomes" id="UP001358586">
    <property type="component" value="Chromosome 12"/>
</dbReference>
<dbReference type="Pfam" id="PF13456">
    <property type="entry name" value="RVT_3"/>
    <property type="match status" value="1"/>
</dbReference>
<dbReference type="InterPro" id="IPR036397">
    <property type="entry name" value="RNaseH_sf"/>
</dbReference>
<evidence type="ECO:0000313" key="2">
    <source>
        <dbReference type="EMBL" id="KAK5776658.1"/>
    </source>
</evidence>
<dbReference type="CDD" id="cd06222">
    <property type="entry name" value="RNase_H_like"/>
    <property type="match status" value="1"/>
</dbReference>
<accession>A0ABR0MS86</accession>
<reference evidence="2 3" key="1">
    <citation type="submission" date="2023-03" db="EMBL/GenBank/DDBJ databases">
        <title>WGS of Gossypium arboreum.</title>
        <authorList>
            <person name="Yu D."/>
        </authorList>
    </citation>
    <scope>NUCLEOTIDE SEQUENCE [LARGE SCALE GENOMIC DNA]</scope>
    <source>
        <tissue evidence="2">Leaf</tissue>
    </source>
</reference>
<dbReference type="EMBL" id="JARKNE010000012">
    <property type="protein sequence ID" value="KAK5776658.1"/>
    <property type="molecule type" value="Genomic_DNA"/>
</dbReference>
<proteinExistence type="predicted"/>
<dbReference type="InterPro" id="IPR002156">
    <property type="entry name" value="RNaseH_domain"/>
</dbReference>
<feature type="domain" description="RNase H type-1" evidence="1">
    <location>
        <begin position="88"/>
        <end position="164"/>
    </location>
</feature>
<evidence type="ECO:0000313" key="3">
    <source>
        <dbReference type="Proteomes" id="UP001358586"/>
    </source>
</evidence>
<keyword evidence="3" id="KW-1185">Reference proteome</keyword>
<dbReference type="InterPro" id="IPR012337">
    <property type="entry name" value="RNaseH-like_sf"/>
</dbReference>
<organism evidence="2 3">
    <name type="scientific">Gossypium arboreum</name>
    <name type="common">Tree cotton</name>
    <name type="synonym">Gossypium nanking</name>
    <dbReference type="NCBI Taxonomy" id="29729"/>
    <lineage>
        <taxon>Eukaryota</taxon>
        <taxon>Viridiplantae</taxon>
        <taxon>Streptophyta</taxon>
        <taxon>Embryophyta</taxon>
        <taxon>Tracheophyta</taxon>
        <taxon>Spermatophyta</taxon>
        <taxon>Magnoliopsida</taxon>
        <taxon>eudicotyledons</taxon>
        <taxon>Gunneridae</taxon>
        <taxon>Pentapetalae</taxon>
        <taxon>rosids</taxon>
        <taxon>malvids</taxon>
        <taxon>Malvales</taxon>
        <taxon>Malvaceae</taxon>
        <taxon>Malvoideae</taxon>
        <taxon>Gossypium</taxon>
    </lineage>
</organism>
<gene>
    <name evidence="2" type="ORF">PVK06_044618</name>
</gene>
<dbReference type="SUPFAM" id="SSF53098">
    <property type="entry name" value="Ribonuclease H-like"/>
    <property type="match status" value="1"/>
</dbReference>
<protein>
    <recommendedName>
        <fullName evidence="1">RNase H type-1 domain-containing protein</fullName>
    </recommendedName>
</protein>
<dbReference type="Gene3D" id="3.30.420.10">
    <property type="entry name" value="Ribonuclease H-like superfamily/Ribonuclease H"/>
    <property type="match status" value="1"/>
</dbReference>
<dbReference type="InterPro" id="IPR044730">
    <property type="entry name" value="RNase_H-like_dom_plant"/>
</dbReference>
<dbReference type="PANTHER" id="PTHR47723:SF19">
    <property type="entry name" value="POLYNUCLEOTIDYL TRANSFERASE, RIBONUCLEASE H-LIKE SUPERFAMILY PROTEIN"/>
    <property type="match status" value="1"/>
</dbReference>
<dbReference type="InterPro" id="IPR053151">
    <property type="entry name" value="RNase_H-like"/>
</dbReference>
<dbReference type="PANTHER" id="PTHR47723">
    <property type="entry name" value="OS05G0353850 PROTEIN"/>
    <property type="match status" value="1"/>
</dbReference>
<evidence type="ECO:0000259" key="1">
    <source>
        <dbReference type="Pfam" id="PF13456"/>
    </source>
</evidence>
<sequence>MVNGDGSWNLDLFRVWLPEDMINRIISIPPLHPDSGADKNISWSAIEVVKVFTSWARQFELYSSGYENKVSAVNRPNLSENTWVLLSTNGAVTRNSGHAISGGVVRDRDGIWIMGFGRYLGVCSPFEAEVWSILNGILLLLNKGLRRVIIQTNSLEAIQALNDLGMEEFGITVLRRV</sequence>
<name>A0ABR0MS86_GOSAR</name>